<gene>
    <name evidence="1" type="ORF">ACOLOM_LOCUS471</name>
</gene>
<comment type="caution">
    <text evidence="1">The sequence shown here is derived from an EMBL/GenBank/DDBJ whole genome shotgun (WGS) entry which is preliminary data.</text>
</comment>
<accession>A0ACA9K0A8</accession>
<organism evidence="1 2">
    <name type="scientific">Acaulospora colombiana</name>
    <dbReference type="NCBI Taxonomy" id="27376"/>
    <lineage>
        <taxon>Eukaryota</taxon>
        <taxon>Fungi</taxon>
        <taxon>Fungi incertae sedis</taxon>
        <taxon>Mucoromycota</taxon>
        <taxon>Glomeromycotina</taxon>
        <taxon>Glomeromycetes</taxon>
        <taxon>Diversisporales</taxon>
        <taxon>Acaulosporaceae</taxon>
        <taxon>Acaulospora</taxon>
    </lineage>
</organism>
<dbReference type="Proteomes" id="UP000789525">
    <property type="component" value="Unassembled WGS sequence"/>
</dbReference>
<proteinExistence type="predicted"/>
<reference evidence="1" key="1">
    <citation type="submission" date="2021-06" db="EMBL/GenBank/DDBJ databases">
        <authorList>
            <person name="Kallberg Y."/>
            <person name="Tangrot J."/>
            <person name="Rosling A."/>
        </authorList>
    </citation>
    <scope>NUCLEOTIDE SEQUENCE</scope>
    <source>
        <strain evidence="1">CL356</strain>
    </source>
</reference>
<name>A0ACA9K0A8_9GLOM</name>
<keyword evidence="2" id="KW-1185">Reference proteome</keyword>
<evidence type="ECO:0000313" key="2">
    <source>
        <dbReference type="Proteomes" id="UP000789525"/>
    </source>
</evidence>
<sequence>MFPFITPSKTKENLQRNGELDQFDFSTPAVSEDQQQKIHPVLSYGGCRKVLSEKDTFNVTYNEDMKLIMGGVGFFLGRDETSVHNQDRSRIERAFYSENHNNFISEFKQFFLKTTQKLIDSKKKTFDGKTYQINVVRDVCNLAPVHFALEYFGIPVKTPNSSCGIYTEQEVYYQFTVIFMFLFVNLDPANSFKLSRTAKDIFGQMHDIMQKIVESSVEADADSSECELSPQARRLMQSLMDQYEKNSDLATWNLLGTISGGVTLMAQAASQIVDFYLRPENESHLKEIRKLVNNNDEESENLILGYILEALRFYPVVPALLRRATTSTSINDGSNGILDFKKDDTILVSIASAHMDPSIFPEPKKIDPQRPTDLYLTFGYGFHECFGKSVNFVAIPAIVKTILKLENLQRVPGRAGQLNKIDEDGVYLYVDSQGTIFPFPTDMELQFTK</sequence>
<protein>
    <submittedName>
        <fullName evidence="1">1573_t:CDS:1</fullName>
    </submittedName>
</protein>
<evidence type="ECO:0000313" key="1">
    <source>
        <dbReference type="EMBL" id="CAG8445221.1"/>
    </source>
</evidence>
<dbReference type="EMBL" id="CAJVPT010000486">
    <property type="protein sequence ID" value="CAG8445221.1"/>
    <property type="molecule type" value="Genomic_DNA"/>
</dbReference>